<proteinExistence type="predicted"/>
<dbReference type="OrthoDB" id="9823074at2"/>
<dbReference type="AlphaFoldDB" id="A0A3S3Z639"/>
<feature type="chain" id="PRO_5018655971" evidence="1">
    <location>
        <begin position="20"/>
        <end position="194"/>
    </location>
</feature>
<evidence type="ECO:0000256" key="1">
    <source>
        <dbReference type="SAM" id="SignalP"/>
    </source>
</evidence>
<gene>
    <name evidence="2" type="ORF">EPL05_08445</name>
</gene>
<evidence type="ECO:0000313" key="2">
    <source>
        <dbReference type="EMBL" id="RWY54065.1"/>
    </source>
</evidence>
<reference evidence="2 3" key="1">
    <citation type="submission" date="2019-01" db="EMBL/GenBank/DDBJ databases">
        <title>Mucilaginibacter antarcticum sp. nov., isolated from antarctic soil.</title>
        <authorList>
            <person name="Yan Y.-Q."/>
            <person name="Du Z.-J."/>
        </authorList>
    </citation>
    <scope>NUCLEOTIDE SEQUENCE [LARGE SCALE GENOMIC DNA]</scope>
    <source>
        <strain evidence="2 3">F01003</strain>
    </source>
</reference>
<comment type="caution">
    <text evidence="2">The sequence shown here is derived from an EMBL/GenBank/DDBJ whole genome shotgun (WGS) entry which is preliminary data.</text>
</comment>
<accession>A0A3S3Z639</accession>
<dbReference type="EMBL" id="SBIW01000003">
    <property type="protein sequence ID" value="RWY54065.1"/>
    <property type="molecule type" value="Genomic_DNA"/>
</dbReference>
<evidence type="ECO:0000313" key="3">
    <source>
        <dbReference type="Proteomes" id="UP000286701"/>
    </source>
</evidence>
<dbReference type="RefSeq" id="WP_128533500.1">
    <property type="nucleotide sequence ID" value="NZ_SBIW01000003.1"/>
</dbReference>
<feature type="signal peptide" evidence="1">
    <location>
        <begin position="1"/>
        <end position="19"/>
    </location>
</feature>
<organism evidence="2 3">
    <name type="scientific">Mucilaginibacter gilvus</name>
    <dbReference type="NCBI Taxonomy" id="2305909"/>
    <lineage>
        <taxon>Bacteria</taxon>
        <taxon>Pseudomonadati</taxon>
        <taxon>Bacteroidota</taxon>
        <taxon>Sphingobacteriia</taxon>
        <taxon>Sphingobacteriales</taxon>
        <taxon>Sphingobacteriaceae</taxon>
        <taxon>Mucilaginibacter</taxon>
    </lineage>
</organism>
<keyword evidence="3" id="KW-1185">Reference proteome</keyword>
<dbReference type="Proteomes" id="UP000286701">
    <property type="component" value="Unassembled WGS sequence"/>
</dbReference>
<sequence length="194" mass="20889">MKNSISLILFLFATTTINAQKIALPPFLRWQTNNAPGCKNVFITKDSMLMAVKNKCVSEGILANWRPSVGVNEGLNFSVPSNGRIQLTITYKFDPAGGDVLAFYGSFDPVSDNSDIAFSRMFQLPGGATSLPAAGGYATAILQVNFSNESDKPIWNALTALKGTMNFHFNVTANGGETHHGSIAVIKSVKLEVK</sequence>
<name>A0A3S3Z639_9SPHI</name>
<protein>
    <submittedName>
        <fullName evidence="2">Uncharacterized protein</fullName>
    </submittedName>
</protein>
<keyword evidence="1" id="KW-0732">Signal</keyword>